<dbReference type="InterPro" id="IPR029062">
    <property type="entry name" value="Class_I_gatase-like"/>
</dbReference>
<dbReference type="PANTHER" id="PTHR10224:SF12">
    <property type="entry name" value="GLYOXALASE ELBB"/>
    <property type="match status" value="1"/>
</dbReference>
<dbReference type="OMA" id="FEQEEYN"/>
<evidence type="ECO:0000313" key="2">
    <source>
        <dbReference type="Proteomes" id="UP000006671"/>
    </source>
</evidence>
<dbReference type="InParanoid" id="D2V705"/>
<dbReference type="RefSeq" id="XP_002679916.1">
    <property type="nucleotide sequence ID" value="XM_002679870.1"/>
</dbReference>
<dbReference type="KEGG" id="ngr:NAEGRDRAFT_47168"/>
<reference evidence="1 2" key="1">
    <citation type="journal article" date="2010" name="Cell">
        <title>The genome of Naegleria gruberi illuminates early eukaryotic versatility.</title>
        <authorList>
            <person name="Fritz-Laylin L.K."/>
            <person name="Prochnik S.E."/>
            <person name="Ginger M.L."/>
            <person name="Dacks J.B."/>
            <person name="Carpenter M.L."/>
            <person name="Field M.C."/>
            <person name="Kuo A."/>
            <person name="Paredez A."/>
            <person name="Chapman J."/>
            <person name="Pham J."/>
            <person name="Shu S."/>
            <person name="Neupane R."/>
            <person name="Cipriano M."/>
            <person name="Mancuso J."/>
            <person name="Tu H."/>
            <person name="Salamov A."/>
            <person name="Lindquist E."/>
            <person name="Shapiro H."/>
            <person name="Lucas S."/>
            <person name="Grigoriev I.V."/>
            <person name="Cande W.Z."/>
            <person name="Fulton C."/>
            <person name="Rokhsar D.S."/>
            <person name="Dawson S.C."/>
        </authorList>
    </citation>
    <scope>NUCLEOTIDE SEQUENCE [LARGE SCALE GENOMIC DNA]</scope>
    <source>
        <strain evidence="1 2">NEG-M</strain>
    </source>
</reference>
<protein>
    <submittedName>
        <fullName evidence="1">Predicted protein</fullName>
    </submittedName>
</protein>
<dbReference type="GeneID" id="8861596"/>
<name>D2V705_NAEGR</name>
<proteinExistence type="predicted"/>
<gene>
    <name evidence="1" type="ORF">NAEGRDRAFT_47168</name>
</gene>
<evidence type="ECO:0000313" key="1">
    <source>
        <dbReference type="EMBL" id="EFC47172.1"/>
    </source>
</evidence>
<organism evidence="2">
    <name type="scientific">Naegleria gruberi</name>
    <name type="common">Amoeba</name>
    <dbReference type="NCBI Taxonomy" id="5762"/>
    <lineage>
        <taxon>Eukaryota</taxon>
        <taxon>Discoba</taxon>
        <taxon>Heterolobosea</taxon>
        <taxon>Tetramitia</taxon>
        <taxon>Eutetramitia</taxon>
        <taxon>Vahlkampfiidae</taxon>
        <taxon>Naegleria</taxon>
    </lineage>
</organism>
<dbReference type="Gene3D" id="3.40.50.880">
    <property type="match status" value="1"/>
</dbReference>
<dbReference type="SUPFAM" id="SSF52317">
    <property type="entry name" value="Class I glutamine amidotransferase-like"/>
    <property type="match status" value="1"/>
</dbReference>
<sequence>MMNNQAAKKEEKKKTAAVILSGCGFMDGSDVVESVSVIVELTRKGIVPRFFSPHEEIDESYNYITKQIDSSEERYMHKESARIAREKILSIDQLRADQFDMLVIPGGNGVVRNLSNFEQEEYNVNEVEVNSHVEKAIVDFFKQKKPIGFMSNSVILGAKALGKVSGKTGNGIAVALGKTLDRVFVETLMTKFGNELSQESGDAEVVCTDSSHRIASVASVSAAGTVQPNEIHAAAKNLIEELIDLTKREE</sequence>
<dbReference type="VEuPathDB" id="AmoebaDB:NAEGRDRAFT_47168"/>
<dbReference type="Proteomes" id="UP000006671">
    <property type="component" value="Unassembled WGS sequence"/>
</dbReference>
<dbReference type="OrthoDB" id="543156at2759"/>
<accession>D2V705</accession>
<dbReference type="AlphaFoldDB" id="D2V705"/>
<dbReference type="EMBL" id="GG738855">
    <property type="protein sequence ID" value="EFC47172.1"/>
    <property type="molecule type" value="Genomic_DNA"/>
</dbReference>
<dbReference type="PANTHER" id="PTHR10224">
    <property type="entry name" value="ES1 PROTEIN HOMOLOG, MITOCHONDRIAL"/>
    <property type="match status" value="1"/>
</dbReference>
<keyword evidence="2" id="KW-1185">Reference proteome</keyword>